<dbReference type="Pfam" id="PF13194">
    <property type="entry name" value="DUF4010"/>
    <property type="match status" value="1"/>
</dbReference>
<keyword evidence="1" id="KW-0812">Transmembrane</keyword>
<feature type="transmembrane region" description="Helical" evidence="1">
    <location>
        <begin position="244"/>
        <end position="268"/>
    </location>
</feature>
<dbReference type="Proteomes" id="UP000675880">
    <property type="component" value="Unassembled WGS sequence"/>
</dbReference>
<feature type="transmembrane region" description="Helical" evidence="1">
    <location>
        <begin position="403"/>
        <end position="424"/>
    </location>
</feature>
<feature type="transmembrane region" description="Helical" evidence="1">
    <location>
        <begin position="90"/>
        <end position="108"/>
    </location>
</feature>
<sequence>MAFDEIFWGFLIALGAGALIGLQRQQSRDEEKGPGVGGLRTFPLIALAGALSTFIAHTMGMWPMLGAMVVIGVFLAVSQYQESSRSADPGITTQVAALITFLLGVLALSPGIPLPVGDRYLLIVASAGVVMALLSFKEPLHQAVARISDDDLYATAKFVVLAVVVLPLLPNRTYGPFNVVNPFHVALMVVLIAGMSFLGYIAMRIAGPRHGLLATGMLGGLVSSTAVTISLATRARESPPMVALAAVATVLASSTMFLRMLVVIGVVAPNLLTSLIWPLWIMALGGYGTALLFYLKSRAILHEVPPVLYYNPLELGTALKFGLFYAVVIVVAKGAQIVLGDQGLYASSVLAGTTDVDAITLSVARFHQEGLDTRTAATAITAAAMTNTITKAALAAWFGGKPLAWRVALGLGVALAGGAVTLVFTT</sequence>
<feature type="transmembrane region" description="Helical" evidence="1">
    <location>
        <begin position="6"/>
        <end position="23"/>
    </location>
</feature>
<evidence type="ECO:0008006" key="6">
    <source>
        <dbReference type="Google" id="ProtNLM"/>
    </source>
</evidence>
<dbReference type="PANTHER" id="PTHR39084:SF1">
    <property type="entry name" value="DUF4010 DOMAIN-CONTAINING PROTEIN"/>
    <property type="match status" value="1"/>
</dbReference>
<dbReference type="PANTHER" id="PTHR39084">
    <property type="entry name" value="MEMBRANE PROTEIN-RELATED"/>
    <property type="match status" value="1"/>
</dbReference>
<gene>
    <name evidence="4" type="ORF">NSPZN2_130026</name>
</gene>
<keyword evidence="1" id="KW-1133">Transmembrane helix</keyword>
<feature type="transmembrane region" description="Helical" evidence="1">
    <location>
        <begin position="61"/>
        <end position="78"/>
    </location>
</feature>
<dbReference type="InterPro" id="IPR025105">
    <property type="entry name" value="DUF4010"/>
</dbReference>
<evidence type="ECO:0000259" key="3">
    <source>
        <dbReference type="Pfam" id="PF13194"/>
    </source>
</evidence>
<proteinExistence type="predicted"/>
<evidence type="ECO:0000256" key="1">
    <source>
        <dbReference type="SAM" id="Phobius"/>
    </source>
</evidence>
<feature type="transmembrane region" description="Helical" evidence="1">
    <location>
        <begin position="152"/>
        <end position="170"/>
    </location>
</feature>
<evidence type="ECO:0000313" key="5">
    <source>
        <dbReference type="Proteomes" id="UP000675880"/>
    </source>
</evidence>
<feature type="transmembrane region" description="Helical" evidence="1">
    <location>
        <begin position="315"/>
        <end position="332"/>
    </location>
</feature>
<feature type="transmembrane region" description="Helical" evidence="1">
    <location>
        <begin position="182"/>
        <end position="200"/>
    </location>
</feature>
<feature type="domain" description="DUF4010" evidence="3">
    <location>
        <begin position="190"/>
        <end position="399"/>
    </location>
</feature>
<feature type="transmembrane region" description="Helical" evidence="1">
    <location>
        <begin position="120"/>
        <end position="140"/>
    </location>
</feature>
<accession>A0ABM8R8W6</accession>
<dbReference type="RefSeq" id="WP_213041972.1">
    <property type="nucleotide sequence ID" value="NZ_CAJNBJ010000005.1"/>
</dbReference>
<organism evidence="4 5">
    <name type="scientific">Nitrospira defluvii</name>
    <dbReference type="NCBI Taxonomy" id="330214"/>
    <lineage>
        <taxon>Bacteria</taxon>
        <taxon>Pseudomonadati</taxon>
        <taxon>Nitrospirota</taxon>
        <taxon>Nitrospiria</taxon>
        <taxon>Nitrospirales</taxon>
        <taxon>Nitrospiraceae</taxon>
        <taxon>Nitrospira</taxon>
    </lineage>
</organism>
<feature type="transmembrane region" description="Helical" evidence="1">
    <location>
        <begin position="212"/>
        <end position="232"/>
    </location>
</feature>
<protein>
    <recommendedName>
        <fullName evidence="6">DUF4010 domain-containing protein</fullName>
    </recommendedName>
</protein>
<name>A0ABM8R8W6_9BACT</name>
<evidence type="ECO:0000313" key="4">
    <source>
        <dbReference type="EMBL" id="CAE6739666.1"/>
    </source>
</evidence>
<keyword evidence="5" id="KW-1185">Reference proteome</keyword>
<dbReference type="InterPro" id="IPR049177">
    <property type="entry name" value="MgtC_SapB_SrpB_YhiD_N"/>
</dbReference>
<comment type="caution">
    <text evidence="4">The sequence shown here is derived from an EMBL/GenBank/DDBJ whole genome shotgun (WGS) entry which is preliminary data.</text>
</comment>
<keyword evidence="1" id="KW-0472">Membrane</keyword>
<evidence type="ECO:0000259" key="2">
    <source>
        <dbReference type="Pfam" id="PF02308"/>
    </source>
</evidence>
<reference evidence="4 5" key="1">
    <citation type="submission" date="2021-02" db="EMBL/GenBank/DDBJ databases">
        <authorList>
            <person name="Han P."/>
        </authorList>
    </citation>
    <scope>NUCLEOTIDE SEQUENCE [LARGE SCALE GENOMIC DNA]</scope>
    <source>
        <strain evidence="4">Candidatus Nitrospira sp. ZN2</strain>
    </source>
</reference>
<feature type="domain" description="MgtC/SapB/SrpB/YhiD N-terminal" evidence="2">
    <location>
        <begin position="11"/>
        <end position="142"/>
    </location>
</feature>
<feature type="transmembrane region" description="Helical" evidence="1">
    <location>
        <begin position="275"/>
        <end position="295"/>
    </location>
</feature>
<dbReference type="EMBL" id="CAJNBJ010000005">
    <property type="protein sequence ID" value="CAE6739666.1"/>
    <property type="molecule type" value="Genomic_DNA"/>
</dbReference>
<dbReference type="Pfam" id="PF02308">
    <property type="entry name" value="MgtC"/>
    <property type="match status" value="1"/>
</dbReference>